<evidence type="ECO:0000313" key="1">
    <source>
        <dbReference type="EMBL" id="KAI4353715.1"/>
    </source>
</evidence>
<comment type="caution">
    <text evidence="1">The sequence shown here is derived from an EMBL/GenBank/DDBJ whole genome shotgun (WGS) entry which is preliminary data.</text>
</comment>
<protein>
    <submittedName>
        <fullName evidence="1">Uncharacterized protein</fullName>
    </submittedName>
</protein>
<dbReference type="Proteomes" id="UP000828941">
    <property type="component" value="Chromosome 2"/>
</dbReference>
<name>A0ACB9PZE9_BAUVA</name>
<evidence type="ECO:0000313" key="2">
    <source>
        <dbReference type="Proteomes" id="UP000828941"/>
    </source>
</evidence>
<reference evidence="1 2" key="1">
    <citation type="journal article" date="2022" name="DNA Res.">
        <title>Chromosomal-level genome assembly of the orchid tree Bauhinia variegata (Leguminosae; Cercidoideae) supports the allotetraploid origin hypothesis of Bauhinia.</title>
        <authorList>
            <person name="Zhong Y."/>
            <person name="Chen Y."/>
            <person name="Zheng D."/>
            <person name="Pang J."/>
            <person name="Liu Y."/>
            <person name="Luo S."/>
            <person name="Meng S."/>
            <person name="Qian L."/>
            <person name="Wei D."/>
            <person name="Dai S."/>
            <person name="Zhou R."/>
        </authorList>
    </citation>
    <scope>NUCLEOTIDE SEQUENCE [LARGE SCALE GENOMIC DNA]</scope>
    <source>
        <strain evidence="1">BV-YZ2020</strain>
    </source>
</reference>
<keyword evidence="2" id="KW-1185">Reference proteome</keyword>
<organism evidence="1 2">
    <name type="scientific">Bauhinia variegata</name>
    <name type="common">Purple orchid tree</name>
    <name type="synonym">Phanera variegata</name>
    <dbReference type="NCBI Taxonomy" id="167791"/>
    <lineage>
        <taxon>Eukaryota</taxon>
        <taxon>Viridiplantae</taxon>
        <taxon>Streptophyta</taxon>
        <taxon>Embryophyta</taxon>
        <taxon>Tracheophyta</taxon>
        <taxon>Spermatophyta</taxon>
        <taxon>Magnoliopsida</taxon>
        <taxon>eudicotyledons</taxon>
        <taxon>Gunneridae</taxon>
        <taxon>Pentapetalae</taxon>
        <taxon>rosids</taxon>
        <taxon>fabids</taxon>
        <taxon>Fabales</taxon>
        <taxon>Fabaceae</taxon>
        <taxon>Cercidoideae</taxon>
        <taxon>Cercideae</taxon>
        <taxon>Bauhiniinae</taxon>
        <taxon>Bauhinia</taxon>
    </lineage>
</organism>
<accession>A0ACB9PZE9</accession>
<proteinExistence type="predicted"/>
<sequence length="116" mass="13533">MAAKRTTSPYYLHPPDSPGITLVCQQLAGDNYSSWYRYMKMALLAKDKIVFIDGSIPCPAISDENYCAWQCNIIVVSWLLNSISKEIYRKRNFHNISNDKITRNATYHKVKYDYWV</sequence>
<gene>
    <name evidence="1" type="ORF">L6164_002646</name>
</gene>
<dbReference type="EMBL" id="CM039427">
    <property type="protein sequence ID" value="KAI4353715.1"/>
    <property type="molecule type" value="Genomic_DNA"/>
</dbReference>